<evidence type="ECO:0000313" key="1">
    <source>
        <dbReference type="EMBL" id="BAY72528.1"/>
    </source>
</evidence>
<proteinExistence type="predicted"/>
<dbReference type="EMBL" id="AP018216">
    <property type="protein sequence ID" value="BAY72528.1"/>
    <property type="molecule type" value="Genomic_DNA"/>
</dbReference>
<gene>
    <name evidence="1" type="ORF">NIES23_53530</name>
</gene>
<dbReference type="Proteomes" id="UP000217507">
    <property type="component" value="Chromosome"/>
</dbReference>
<dbReference type="AlphaFoldDB" id="A0A1Z4KUD8"/>
<protein>
    <submittedName>
        <fullName evidence="1">Uncharacterized protein</fullName>
    </submittedName>
</protein>
<name>A0A1Z4KUD8_ANAVA</name>
<sequence>MLLITLIVRGDNWGLVIGYWGLGIGDWGQIKVSFITNYQLPIIHQFDQHGEY</sequence>
<organism evidence="1 2">
    <name type="scientific">Trichormus variabilis NIES-23</name>
    <dbReference type="NCBI Taxonomy" id="1973479"/>
    <lineage>
        <taxon>Bacteria</taxon>
        <taxon>Bacillati</taxon>
        <taxon>Cyanobacteriota</taxon>
        <taxon>Cyanophyceae</taxon>
        <taxon>Nostocales</taxon>
        <taxon>Nostocaceae</taxon>
        <taxon>Trichormus</taxon>
    </lineage>
</organism>
<reference evidence="1 2" key="1">
    <citation type="submission" date="2017-06" db="EMBL/GenBank/DDBJ databases">
        <title>Genome sequencing of cyanobaciteial culture collection at National Institute for Environmental Studies (NIES).</title>
        <authorList>
            <person name="Hirose Y."/>
            <person name="Shimura Y."/>
            <person name="Fujisawa T."/>
            <person name="Nakamura Y."/>
            <person name="Kawachi M."/>
        </authorList>
    </citation>
    <scope>NUCLEOTIDE SEQUENCE [LARGE SCALE GENOMIC DNA]</scope>
    <source>
        <strain evidence="1 2">NIES-23</strain>
    </source>
</reference>
<accession>A0A1Z4KUD8</accession>
<evidence type="ECO:0000313" key="2">
    <source>
        <dbReference type="Proteomes" id="UP000217507"/>
    </source>
</evidence>